<dbReference type="InterPro" id="IPR032675">
    <property type="entry name" value="LRR_dom_sf"/>
</dbReference>
<name>A0AAD7NKJ9_9AGAR</name>
<dbReference type="Proteomes" id="UP001215598">
    <property type="component" value="Unassembled WGS sequence"/>
</dbReference>
<accession>A0AAD7NKJ9</accession>
<protein>
    <recommendedName>
        <fullName evidence="4">F-box domain-containing protein</fullName>
    </recommendedName>
</protein>
<keyword evidence="3" id="KW-1185">Reference proteome</keyword>
<dbReference type="SUPFAM" id="SSF52047">
    <property type="entry name" value="RNI-like"/>
    <property type="match status" value="1"/>
</dbReference>
<dbReference type="Gene3D" id="3.80.10.10">
    <property type="entry name" value="Ribonuclease Inhibitor"/>
    <property type="match status" value="1"/>
</dbReference>
<gene>
    <name evidence="2" type="ORF">B0H16DRAFT_1687304</name>
</gene>
<evidence type="ECO:0000313" key="3">
    <source>
        <dbReference type="Proteomes" id="UP001215598"/>
    </source>
</evidence>
<dbReference type="AlphaFoldDB" id="A0AAD7NKJ9"/>
<keyword evidence="1" id="KW-0175">Coiled coil</keyword>
<reference evidence="2" key="1">
    <citation type="submission" date="2023-03" db="EMBL/GenBank/DDBJ databases">
        <title>Massive genome expansion in bonnet fungi (Mycena s.s.) driven by repeated elements and novel gene families across ecological guilds.</title>
        <authorList>
            <consortium name="Lawrence Berkeley National Laboratory"/>
            <person name="Harder C.B."/>
            <person name="Miyauchi S."/>
            <person name="Viragh M."/>
            <person name="Kuo A."/>
            <person name="Thoen E."/>
            <person name="Andreopoulos B."/>
            <person name="Lu D."/>
            <person name="Skrede I."/>
            <person name="Drula E."/>
            <person name="Henrissat B."/>
            <person name="Morin E."/>
            <person name="Kohler A."/>
            <person name="Barry K."/>
            <person name="LaButti K."/>
            <person name="Morin E."/>
            <person name="Salamov A."/>
            <person name="Lipzen A."/>
            <person name="Mereny Z."/>
            <person name="Hegedus B."/>
            <person name="Baldrian P."/>
            <person name="Stursova M."/>
            <person name="Weitz H."/>
            <person name="Taylor A."/>
            <person name="Grigoriev I.V."/>
            <person name="Nagy L.G."/>
            <person name="Martin F."/>
            <person name="Kauserud H."/>
        </authorList>
    </citation>
    <scope>NUCLEOTIDE SEQUENCE</scope>
    <source>
        <strain evidence="2">CBHHK182m</strain>
    </source>
</reference>
<organism evidence="2 3">
    <name type="scientific">Mycena metata</name>
    <dbReference type="NCBI Taxonomy" id="1033252"/>
    <lineage>
        <taxon>Eukaryota</taxon>
        <taxon>Fungi</taxon>
        <taxon>Dikarya</taxon>
        <taxon>Basidiomycota</taxon>
        <taxon>Agaricomycotina</taxon>
        <taxon>Agaricomycetes</taxon>
        <taxon>Agaricomycetidae</taxon>
        <taxon>Agaricales</taxon>
        <taxon>Marasmiineae</taxon>
        <taxon>Mycenaceae</taxon>
        <taxon>Mycena</taxon>
    </lineage>
</organism>
<sequence>MSIESNLLFGSSRLKNIENQVQDLIEVAEANIRRLTAQIGELTAMRERERSVLSTLRLMVLPIGKLPPELLVEIFKIVVHTPTPIFADFGILPGPPVAQSSSALRRVHCLSQVSLYWRQIVHSTPQLWAEDIVTVSFDRQLTDRYLEGLDALLTRSTPWPISVSIACDTDPSTTLQSWQALAPIMLPTAMRWKTLQIDQGFLPHVESIPSGTLDALEWLLINHSENEPVSDLIVVFESSRRLRAFTLLSNSFYPSTIRSLRMPWLQLTHLDVSDPSMPGCRAALLQCGNLMWAKIYTSYDWDSPSPALDSPVTILPFLSTLDLEFTGSPNLEEVHGLEAFIIPLALPSLKTFMLELDINGEFWPTAAFTDFQSRSPHIENFALRYSMIDSQKLITLLRHSPSLTTLDITHCSECIDNYFLDVFRWDHTANSAPLVPKLEHLSLIDVGFSFDYGPFEEAIRSRWWKDGERVLPGGSSPPVSRLKAVSATRNDDEEYSYFGNSDTKSRMQELVDQGLNISLR</sequence>
<evidence type="ECO:0000313" key="2">
    <source>
        <dbReference type="EMBL" id="KAJ7765684.1"/>
    </source>
</evidence>
<comment type="caution">
    <text evidence="2">The sequence shown here is derived from an EMBL/GenBank/DDBJ whole genome shotgun (WGS) entry which is preliminary data.</text>
</comment>
<evidence type="ECO:0008006" key="4">
    <source>
        <dbReference type="Google" id="ProtNLM"/>
    </source>
</evidence>
<dbReference type="EMBL" id="JARKIB010000025">
    <property type="protein sequence ID" value="KAJ7765684.1"/>
    <property type="molecule type" value="Genomic_DNA"/>
</dbReference>
<proteinExistence type="predicted"/>
<evidence type="ECO:0000256" key="1">
    <source>
        <dbReference type="SAM" id="Coils"/>
    </source>
</evidence>
<feature type="coiled-coil region" evidence="1">
    <location>
        <begin position="14"/>
        <end position="45"/>
    </location>
</feature>
<dbReference type="Gene3D" id="1.20.1280.50">
    <property type="match status" value="1"/>
</dbReference>